<name>A0A8J4TFF3_CLAMG</name>
<gene>
    <name evidence="1" type="ORF">DAT39_013779</name>
</gene>
<evidence type="ECO:0000313" key="2">
    <source>
        <dbReference type="Proteomes" id="UP000727407"/>
    </source>
</evidence>
<dbReference type="EMBL" id="QNUK01000273">
    <property type="protein sequence ID" value="KAF5896531.1"/>
    <property type="molecule type" value="Genomic_DNA"/>
</dbReference>
<feature type="non-terminal residue" evidence="1">
    <location>
        <position position="1"/>
    </location>
</feature>
<dbReference type="Proteomes" id="UP000727407">
    <property type="component" value="Unassembled WGS sequence"/>
</dbReference>
<keyword evidence="2" id="KW-1185">Reference proteome</keyword>
<dbReference type="AlphaFoldDB" id="A0A8J4TFF3"/>
<evidence type="ECO:0000313" key="1">
    <source>
        <dbReference type="EMBL" id="KAF5896531.1"/>
    </source>
</evidence>
<accession>A0A8J4TFF3</accession>
<sequence>LNEQGARCFQLRMFILLSLKKEGHSGCVEAHLAQEACSWALCLPTQGEAG</sequence>
<protein>
    <submittedName>
        <fullName evidence="1">Uncharacterized protein</fullName>
    </submittedName>
</protein>
<reference evidence="1" key="1">
    <citation type="submission" date="2020-07" db="EMBL/GenBank/DDBJ databases">
        <title>Clarias magur genome sequencing, assembly and annotation.</title>
        <authorList>
            <person name="Kushwaha B."/>
            <person name="Kumar R."/>
            <person name="Das P."/>
            <person name="Joshi C.G."/>
            <person name="Kumar D."/>
            <person name="Nagpure N.S."/>
            <person name="Pandey M."/>
            <person name="Agarwal S."/>
            <person name="Srivastava S."/>
            <person name="Singh M."/>
            <person name="Sahoo L."/>
            <person name="Jayasankar P."/>
            <person name="Meher P.K."/>
            <person name="Koringa P.G."/>
            <person name="Iquebal M.A."/>
            <person name="Das S.P."/>
            <person name="Bit A."/>
            <person name="Patnaik S."/>
            <person name="Patel N."/>
            <person name="Shah T.M."/>
            <person name="Hinsu A."/>
            <person name="Jena J.K."/>
        </authorList>
    </citation>
    <scope>NUCLEOTIDE SEQUENCE</scope>
    <source>
        <strain evidence="1">CIFAMagur01</strain>
        <tissue evidence="1">Testis</tissue>
    </source>
</reference>
<comment type="caution">
    <text evidence="1">The sequence shown here is derived from an EMBL/GenBank/DDBJ whole genome shotgun (WGS) entry which is preliminary data.</text>
</comment>
<organism evidence="1 2">
    <name type="scientific">Clarias magur</name>
    <name type="common">Asian catfish</name>
    <name type="synonym">Macropteronotus magur</name>
    <dbReference type="NCBI Taxonomy" id="1594786"/>
    <lineage>
        <taxon>Eukaryota</taxon>
        <taxon>Metazoa</taxon>
        <taxon>Chordata</taxon>
        <taxon>Craniata</taxon>
        <taxon>Vertebrata</taxon>
        <taxon>Euteleostomi</taxon>
        <taxon>Actinopterygii</taxon>
        <taxon>Neopterygii</taxon>
        <taxon>Teleostei</taxon>
        <taxon>Ostariophysi</taxon>
        <taxon>Siluriformes</taxon>
        <taxon>Clariidae</taxon>
        <taxon>Clarias</taxon>
    </lineage>
</organism>
<proteinExistence type="predicted"/>